<feature type="region of interest" description="Disordered" evidence="1">
    <location>
        <begin position="53"/>
        <end position="97"/>
    </location>
</feature>
<feature type="compositionally biased region" description="Polar residues" evidence="1">
    <location>
        <begin position="67"/>
        <end position="77"/>
    </location>
</feature>
<sequence>MFGLIMINAGLLLQVVDKLYGYLKSGEYMFTSLNPIILSVSLDRLTLNNVSETPSAKVEKEDLDGPTDNTPNITAGASGSAPVPGQPNENSEKEKGFCGFQPGFLVPKMKVTNTEDASEVSETPSDLDGQDNPGEAPQATSEGGAASSAVVPFVPQARPARLTRRQLLLAKWQVCPVLMLDNVPGTNRYYVRPITDGSQEASGEEARNLLRDMIIARRAWAAGGLYT</sequence>
<gene>
    <name evidence="3" type="ORF">BRAFLDRAFT_122864</name>
</gene>
<organism>
    <name type="scientific">Branchiostoma floridae</name>
    <name type="common">Florida lancelet</name>
    <name type="synonym">Amphioxus</name>
    <dbReference type="NCBI Taxonomy" id="7739"/>
    <lineage>
        <taxon>Eukaryota</taxon>
        <taxon>Metazoa</taxon>
        <taxon>Chordata</taxon>
        <taxon>Cephalochordata</taxon>
        <taxon>Leptocardii</taxon>
        <taxon>Amphioxiformes</taxon>
        <taxon>Branchiostomatidae</taxon>
        <taxon>Branchiostoma</taxon>
    </lineage>
</organism>
<protein>
    <recommendedName>
        <fullName evidence="4">Pecanex-like protein</fullName>
    </recommendedName>
</protein>
<accession>C3ZSV8</accession>
<dbReference type="InParanoid" id="C3ZSV8"/>
<name>C3ZSV8_BRAFL</name>
<feature type="signal peptide" evidence="2">
    <location>
        <begin position="1"/>
        <end position="21"/>
    </location>
</feature>
<evidence type="ECO:0000313" key="3">
    <source>
        <dbReference type="EMBL" id="EEN44303.1"/>
    </source>
</evidence>
<evidence type="ECO:0000256" key="2">
    <source>
        <dbReference type="SAM" id="SignalP"/>
    </source>
</evidence>
<feature type="compositionally biased region" description="Polar residues" evidence="1">
    <location>
        <begin position="114"/>
        <end position="124"/>
    </location>
</feature>
<dbReference type="AlphaFoldDB" id="C3ZSV8"/>
<proteinExistence type="predicted"/>
<evidence type="ECO:0000256" key="1">
    <source>
        <dbReference type="SAM" id="MobiDB-lite"/>
    </source>
</evidence>
<feature type="region of interest" description="Disordered" evidence="1">
    <location>
        <begin position="114"/>
        <end position="147"/>
    </location>
</feature>
<evidence type="ECO:0008006" key="4">
    <source>
        <dbReference type="Google" id="ProtNLM"/>
    </source>
</evidence>
<reference evidence="3" key="1">
    <citation type="journal article" date="2008" name="Nature">
        <title>The amphioxus genome and the evolution of the chordate karyotype.</title>
        <authorList>
            <consortium name="US DOE Joint Genome Institute (JGI-PGF)"/>
            <person name="Putnam N.H."/>
            <person name="Butts T."/>
            <person name="Ferrier D.E.K."/>
            <person name="Furlong R.F."/>
            <person name="Hellsten U."/>
            <person name="Kawashima T."/>
            <person name="Robinson-Rechavi M."/>
            <person name="Shoguchi E."/>
            <person name="Terry A."/>
            <person name="Yu J.-K."/>
            <person name="Benito-Gutierrez E.L."/>
            <person name="Dubchak I."/>
            <person name="Garcia-Fernandez J."/>
            <person name="Gibson-Brown J.J."/>
            <person name="Grigoriev I.V."/>
            <person name="Horton A.C."/>
            <person name="de Jong P.J."/>
            <person name="Jurka J."/>
            <person name="Kapitonov V.V."/>
            <person name="Kohara Y."/>
            <person name="Kuroki Y."/>
            <person name="Lindquist E."/>
            <person name="Lucas S."/>
            <person name="Osoegawa K."/>
            <person name="Pennacchio L.A."/>
            <person name="Salamov A.A."/>
            <person name="Satou Y."/>
            <person name="Sauka-Spengler T."/>
            <person name="Schmutz J."/>
            <person name="Shin-I T."/>
            <person name="Toyoda A."/>
            <person name="Bronner-Fraser M."/>
            <person name="Fujiyama A."/>
            <person name="Holland L.Z."/>
            <person name="Holland P.W.H."/>
            <person name="Satoh N."/>
            <person name="Rokhsar D.S."/>
        </authorList>
    </citation>
    <scope>NUCLEOTIDE SEQUENCE [LARGE SCALE GENOMIC DNA]</scope>
    <source>
        <strain evidence="3">S238N-H82</strain>
        <tissue evidence="3">Testes</tissue>
    </source>
</reference>
<dbReference type="EMBL" id="GG666675">
    <property type="protein sequence ID" value="EEN44303.1"/>
    <property type="molecule type" value="Genomic_DNA"/>
</dbReference>
<feature type="chain" id="PRO_5002935190" description="Pecanex-like protein" evidence="2">
    <location>
        <begin position="22"/>
        <end position="227"/>
    </location>
</feature>
<keyword evidence="2" id="KW-0732">Signal</keyword>